<dbReference type="InterPro" id="IPR011711">
    <property type="entry name" value="GntR_C"/>
</dbReference>
<dbReference type="Gene3D" id="1.20.120.530">
    <property type="entry name" value="GntR ligand-binding domain-like"/>
    <property type="match status" value="1"/>
</dbReference>
<dbReference type="RefSeq" id="WP_109461783.1">
    <property type="nucleotide sequence ID" value="NZ_QFBC01000020.1"/>
</dbReference>
<dbReference type="GO" id="GO:0003677">
    <property type="term" value="F:DNA binding"/>
    <property type="evidence" value="ECO:0007669"/>
    <property type="project" value="UniProtKB-KW"/>
</dbReference>
<reference evidence="5 6" key="1">
    <citation type="submission" date="2018-05" db="EMBL/GenBank/DDBJ databases">
        <title>The draft genome of strain NS-104.</title>
        <authorList>
            <person name="Hang P."/>
            <person name="Jiang J."/>
        </authorList>
    </citation>
    <scope>NUCLEOTIDE SEQUENCE [LARGE SCALE GENOMIC DNA]</scope>
    <source>
        <strain evidence="5 6">NS-104</strain>
    </source>
</reference>
<dbReference type="Pfam" id="PF07729">
    <property type="entry name" value="FCD"/>
    <property type="match status" value="1"/>
</dbReference>
<keyword evidence="1" id="KW-0805">Transcription regulation</keyword>
<dbReference type="InterPro" id="IPR000524">
    <property type="entry name" value="Tscrpt_reg_HTH_GntR"/>
</dbReference>
<dbReference type="InterPro" id="IPR036390">
    <property type="entry name" value="WH_DNA-bd_sf"/>
</dbReference>
<organism evidence="5 6">
    <name type="scientific">Metarhizobium album</name>
    <dbReference type="NCBI Taxonomy" id="2182425"/>
    <lineage>
        <taxon>Bacteria</taxon>
        <taxon>Pseudomonadati</taxon>
        <taxon>Pseudomonadota</taxon>
        <taxon>Alphaproteobacteria</taxon>
        <taxon>Hyphomicrobiales</taxon>
        <taxon>Rhizobiaceae</taxon>
        <taxon>Metarhizobium</taxon>
    </lineage>
</organism>
<evidence type="ECO:0000256" key="3">
    <source>
        <dbReference type="ARBA" id="ARBA00023163"/>
    </source>
</evidence>
<sequence>MEKRRVEPGVNLREIAGTEKPAKRPRVQKNITAAIALEICEEVFPGGSPLPRENDLCERYGVSRTVIRESLKVLESKGMVRGRPRIGTIVTDKDDWNILDQQVLEWIGPRIMDFNLLGCILEARRAIEPFAAELAAERATAQEIADLERAWQQMRDVEGDINDFTEADVAFHTTLLKASHNQVFRQLSAIIHAALKFSLHASNEAVEKRDEAIDVHRQLVEALRLRDKAAARDCSSRMLDLAARDLAAALKHHREAQGSAV</sequence>
<dbReference type="SUPFAM" id="SSF46785">
    <property type="entry name" value="Winged helix' DNA-binding domain"/>
    <property type="match status" value="1"/>
</dbReference>
<name>A0A2U2DHU5_9HYPH</name>
<accession>A0A2U2DHU5</accession>
<dbReference type="SMART" id="SM00345">
    <property type="entry name" value="HTH_GNTR"/>
    <property type="match status" value="1"/>
</dbReference>
<dbReference type="SMART" id="SM00895">
    <property type="entry name" value="FCD"/>
    <property type="match status" value="1"/>
</dbReference>
<comment type="caution">
    <text evidence="5">The sequence shown here is derived from an EMBL/GenBank/DDBJ whole genome shotgun (WGS) entry which is preliminary data.</text>
</comment>
<evidence type="ECO:0000256" key="2">
    <source>
        <dbReference type="ARBA" id="ARBA00023125"/>
    </source>
</evidence>
<keyword evidence="6" id="KW-1185">Reference proteome</keyword>
<dbReference type="Proteomes" id="UP000245252">
    <property type="component" value="Unassembled WGS sequence"/>
</dbReference>
<dbReference type="AlphaFoldDB" id="A0A2U2DHU5"/>
<feature type="domain" description="HTH gntR-type" evidence="4">
    <location>
        <begin position="25"/>
        <end position="93"/>
    </location>
</feature>
<dbReference type="OrthoDB" id="9028214at2"/>
<dbReference type="CDD" id="cd07377">
    <property type="entry name" value="WHTH_GntR"/>
    <property type="match status" value="1"/>
</dbReference>
<evidence type="ECO:0000313" key="5">
    <source>
        <dbReference type="EMBL" id="PWE52886.1"/>
    </source>
</evidence>
<dbReference type="GO" id="GO:0003700">
    <property type="term" value="F:DNA-binding transcription factor activity"/>
    <property type="evidence" value="ECO:0007669"/>
    <property type="project" value="InterPro"/>
</dbReference>
<dbReference type="Pfam" id="PF00392">
    <property type="entry name" value="GntR"/>
    <property type="match status" value="1"/>
</dbReference>
<protein>
    <submittedName>
        <fullName evidence="5">GntR family transcriptional regulator</fullName>
    </submittedName>
</protein>
<evidence type="ECO:0000313" key="6">
    <source>
        <dbReference type="Proteomes" id="UP000245252"/>
    </source>
</evidence>
<dbReference type="InterPro" id="IPR008920">
    <property type="entry name" value="TF_FadR/GntR_C"/>
</dbReference>
<keyword evidence="2" id="KW-0238">DNA-binding</keyword>
<proteinExistence type="predicted"/>
<dbReference type="SUPFAM" id="SSF48008">
    <property type="entry name" value="GntR ligand-binding domain-like"/>
    <property type="match status" value="1"/>
</dbReference>
<dbReference type="PANTHER" id="PTHR43537">
    <property type="entry name" value="TRANSCRIPTIONAL REGULATOR, GNTR FAMILY"/>
    <property type="match status" value="1"/>
</dbReference>
<dbReference type="PANTHER" id="PTHR43537:SF44">
    <property type="entry name" value="GNTR FAMILY REGULATORY PROTEIN"/>
    <property type="match status" value="1"/>
</dbReference>
<evidence type="ECO:0000259" key="4">
    <source>
        <dbReference type="PROSITE" id="PS50949"/>
    </source>
</evidence>
<dbReference type="PROSITE" id="PS50949">
    <property type="entry name" value="HTH_GNTR"/>
    <property type="match status" value="1"/>
</dbReference>
<dbReference type="EMBL" id="QFBC01000020">
    <property type="protein sequence ID" value="PWE52886.1"/>
    <property type="molecule type" value="Genomic_DNA"/>
</dbReference>
<dbReference type="Gene3D" id="1.10.10.10">
    <property type="entry name" value="Winged helix-like DNA-binding domain superfamily/Winged helix DNA-binding domain"/>
    <property type="match status" value="1"/>
</dbReference>
<dbReference type="InterPro" id="IPR036388">
    <property type="entry name" value="WH-like_DNA-bd_sf"/>
</dbReference>
<keyword evidence="3" id="KW-0804">Transcription</keyword>
<gene>
    <name evidence="5" type="ORF">DEM27_29270</name>
</gene>
<evidence type="ECO:0000256" key="1">
    <source>
        <dbReference type="ARBA" id="ARBA00023015"/>
    </source>
</evidence>
<dbReference type="PRINTS" id="PR00035">
    <property type="entry name" value="HTHGNTR"/>
</dbReference>